<dbReference type="GO" id="GO:0043531">
    <property type="term" value="F:ADP binding"/>
    <property type="evidence" value="ECO:0007669"/>
    <property type="project" value="InterPro"/>
</dbReference>
<dbReference type="SUPFAM" id="SSF52540">
    <property type="entry name" value="P-loop containing nucleoside triphosphate hydrolases"/>
    <property type="match status" value="1"/>
</dbReference>
<evidence type="ECO:0000259" key="6">
    <source>
        <dbReference type="Pfam" id="PF00931"/>
    </source>
</evidence>
<feature type="domain" description="R13L1/DRL21-like LRR repeat region" evidence="9">
    <location>
        <begin position="726"/>
        <end position="853"/>
    </location>
</feature>
<dbReference type="CDD" id="cd14798">
    <property type="entry name" value="RX-CC_like"/>
    <property type="match status" value="1"/>
</dbReference>
<sequence length="1485" mass="169146">MSVIGEAVLTAAIEVLFEKLTSSELLQFARHEKIYADLKNWEKLLVKIQSVLDDAEEKQIANRLVKIWLSDLKNLVYDVQDILDEFSTEALTRKLLYPPQPTTRSKVRKLISSYCTNFNSKSIKFNVKMGSKIKEITARLQDIVTERNNLDLRENLDVRHNRVYKRLPTTSLVNGNYVYGREQDKEAIVEQLLSDESTYDDGFSVVAIIGMGGVGKTTIAQLVYNDVRVEDHFELLAWACVSEDFDVVSVTKTILQSIATGTGDVNDLNLLQGKLMKKLFRKKFLLVLDDIWNENYEKWTLLCRPFEVGSPGSKIVVTTRNQGVSSMMGTLPAYPLKELSYYDCLCVFTQHSLGKRDFSAHQNLKEIGEKIVKKCKGLPLAAKTLGGLLRGKDICEDWEDVLNSKIWDLPEERSDIIPALRLSYNYLSPRLKQCFAYCSIIPKDYEFRKEEIILLWMAEGFLQHEGCEKSMEELGCEYFRILQLMSFFQQSNNDTSRFVMHDLINDLAQWAAGELCFRMENMLVGDKQLKISKNLRHLSYVGGEYDGIKKFEAFYGVDDLCYLTYHGGLRDDINIYEAFSKVKHLRTFLPLMLPCLKLHCFLTQDVLNVLYKLRRLRVLSLHGYHIYVLPNSIGNLKHLRYLDLSVTAIEFLPESISHLYNLQTLLLEKCYFLKEICADIGNLINLRHLNNSDSHSLVAMPLRVGNLIHLRTLASFFVGNNIGSGLGELKSLKHLRGTLGISRLENVNDVRDAKEADLNGKLGLNVLFLEWTSSIDNSRNTNMETQVLEMLRPNQKLEELTIKGFCGMKFPSWVGETSFSNLLLLKFENCRKCTSLPSVGQLPFLKNLIVKGMAGVKSVGSEFLGIDNSKPFPSLENLSFEDMPKWEDWIPLRADQVEGFPNLRELCIVKCPELQGSLPDRLPSLERLVIKSCEQLLMSVPNLQTICRVEIDGCKKVVWRSTTDLSSLNSAFLSDISSDEFPVEQFILGLSKLEELRMVGCKDLTSFWQTGHGLLQDIRYLRRLVIKHCPQLLSLVAEEEEEQQQHEFPNRLQYMELRDCECLVKLPQALQNLSSLREISISNCPKLVSFPEVGLPSQLRFIDIEKCNALKCLPQAWMCSSDTSLERLSITHCASLTCIAKVLLPLNLKRLVIKDCNNLHALVDEEEVSAFHEEINNSGGSLKYLVIQFCSSLKSLWSKSELPATLQHIELLFCTNLSSLSSRGNLPKALKYISINNCLKLESIAVRLHNNTSLESIRIYGCVNLKFLPQDLQKLSHLQDITISGCPTLASFPERGLPSKNLTELHIVDCEKLKALPNCMHYLTSLQRLRIDKCPSIMSFPDDGFATNLISLTIGDVKICEPLFRWGLHRFISLRRLHIEGCPEVVSFPQEEIQMMLPTSLTSLRIENFPDLERLSSSISQNLACLEEVDLYSCPKLKSFPKNGLPISLLRLYICGCPMLKERCRKDKGQYWPMIAHIPYVMTSD</sequence>
<evidence type="ECO:0000256" key="2">
    <source>
        <dbReference type="ARBA" id="ARBA00022737"/>
    </source>
</evidence>
<dbReference type="InterPro" id="IPR027417">
    <property type="entry name" value="P-loop_NTPase"/>
</dbReference>
<dbReference type="GO" id="GO:0006952">
    <property type="term" value="P:defense response"/>
    <property type="evidence" value="ECO:0007669"/>
    <property type="project" value="UniProtKB-KW"/>
</dbReference>
<feature type="domain" description="NB-ARC" evidence="6">
    <location>
        <begin position="182"/>
        <end position="331"/>
    </location>
</feature>
<keyword evidence="2" id="KW-0677">Repeat</keyword>
<protein>
    <submittedName>
        <fullName evidence="10">Uncharacterized protein</fullName>
    </submittedName>
</protein>
<dbReference type="Pfam" id="PF00931">
    <property type="entry name" value="NB-ARC"/>
    <property type="match status" value="1"/>
</dbReference>
<dbReference type="Pfam" id="PF25019">
    <property type="entry name" value="LRR_R13L1-DRL21"/>
    <property type="match status" value="1"/>
</dbReference>
<dbReference type="Gene3D" id="1.10.8.430">
    <property type="entry name" value="Helical domain of apoptotic protease-activating factors"/>
    <property type="match status" value="1"/>
</dbReference>
<organism evidence="10 11">
    <name type="scientific">Acer saccharum</name>
    <name type="common">Sugar maple</name>
    <dbReference type="NCBI Taxonomy" id="4024"/>
    <lineage>
        <taxon>Eukaryota</taxon>
        <taxon>Viridiplantae</taxon>
        <taxon>Streptophyta</taxon>
        <taxon>Embryophyta</taxon>
        <taxon>Tracheophyta</taxon>
        <taxon>Spermatophyta</taxon>
        <taxon>Magnoliopsida</taxon>
        <taxon>eudicotyledons</taxon>
        <taxon>Gunneridae</taxon>
        <taxon>Pentapetalae</taxon>
        <taxon>rosids</taxon>
        <taxon>malvids</taxon>
        <taxon>Sapindales</taxon>
        <taxon>Sapindaceae</taxon>
        <taxon>Hippocastanoideae</taxon>
        <taxon>Acereae</taxon>
        <taxon>Acer</taxon>
    </lineage>
</organism>
<dbReference type="FunFam" id="1.10.10.10:FF:000322">
    <property type="entry name" value="Probable disease resistance protein At1g63360"/>
    <property type="match status" value="1"/>
</dbReference>
<evidence type="ECO:0000256" key="5">
    <source>
        <dbReference type="ARBA" id="ARBA00022840"/>
    </source>
</evidence>
<dbReference type="PANTHER" id="PTHR36766:SF40">
    <property type="entry name" value="DISEASE RESISTANCE PROTEIN RGA3"/>
    <property type="match status" value="1"/>
</dbReference>
<proteinExistence type="predicted"/>
<dbReference type="InterPro" id="IPR058922">
    <property type="entry name" value="WHD_DRP"/>
</dbReference>
<dbReference type="GO" id="GO:0051707">
    <property type="term" value="P:response to other organism"/>
    <property type="evidence" value="ECO:0007669"/>
    <property type="project" value="UniProtKB-ARBA"/>
</dbReference>
<dbReference type="InterPro" id="IPR056789">
    <property type="entry name" value="LRR_R13L1-DRL21"/>
</dbReference>
<keyword evidence="1" id="KW-0433">Leucine-rich repeat</keyword>
<keyword evidence="11" id="KW-1185">Reference proteome</keyword>
<evidence type="ECO:0000256" key="3">
    <source>
        <dbReference type="ARBA" id="ARBA00022741"/>
    </source>
</evidence>
<dbReference type="EMBL" id="JAUESC010000004">
    <property type="protein sequence ID" value="KAK0598550.1"/>
    <property type="molecule type" value="Genomic_DNA"/>
</dbReference>
<dbReference type="Proteomes" id="UP001168877">
    <property type="component" value="Unassembled WGS sequence"/>
</dbReference>
<name>A0AA39SXT7_ACESA</name>
<dbReference type="InterPro" id="IPR042197">
    <property type="entry name" value="Apaf_helical"/>
</dbReference>
<keyword evidence="5" id="KW-0067">ATP-binding</keyword>
<dbReference type="SUPFAM" id="SSF52058">
    <property type="entry name" value="L domain-like"/>
    <property type="match status" value="3"/>
</dbReference>
<feature type="domain" description="Disease resistance protein winged helix" evidence="8">
    <location>
        <begin position="440"/>
        <end position="508"/>
    </location>
</feature>
<evidence type="ECO:0000256" key="1">
    <source>
        <dbReference type="ARBA" id="ARBA00022614"/>
    </source>
</evidence>
<keyword evidence="4" id="KW-0611">Plant defense</keyword>
<comment type="caution">
    <text evidence="10">The sequence shown here is derived from an EMBL/GenBank/DDBJ whole genome shotgun (WGS) entry which is preliminary data.</text>
</comment>
<evidence type="ECO:0000259" key="9">
    <source>
        <dbReference type="Pfam" id="PF25019"/>
    </source>
</evidence>
<dbReference type="PANTHER" id="PTHR36766">
    <property type="entry name" value="PLANT BROAD-SPECTRUM MILDEW RESISTANCE PROTEIN RPW8"/>
    <property type="match status" value="1"/>
</dbReference>
<gene>
    <name evidence="10" type="ORF">LWI29_035767</name>
</gene>
<dbReference type="InterPro" id="IPR032675">
    <property type="entry name" value="LRR_dom_sf"/>
</dbReference>
<dbReference type="PRINTS" id="PR00364">
    <property type="entry name" value="DISEASERSIST"/>
</dbReference>
<dbReference type="InterPro" id="IPR002182">
    <property type="entry name" value="NB-ARC"/>
</dbReference>
<dbReference type="Gene3D" id="3.40.50.300">
    <property type="entry name" value="P-loop containing nucleotide triphosphate hydrolases"/>
    <property type="match status" value="1"/>
</dbReference>
<dbReference type="InterPro" id="IPR038005">
    <property type="entry name" value="RX-like_CC"/>
</dbReference>
<accession>A0AA39SXT7</accession>
<reference evidence="10" key="2">
    <citation type="submission" date="2023-06" db="EMBL/GenBank/DDBJ databases">
        <authorList>
            <person name="Swenson N.G."/>
            <person name="Wegrzyn J.L."/>
            <person name="Mcevoy S.L."/>
        </authorList>
    </citation>
    <scope>NUCLEOTIDE SEQUENCE</scope>
    <source>
        <strain evidence="10">NS2018</strain>
        <tissue evidence="10">Leaf</tissue>
    </source>
</reference>
<dbReference type="Pfam" id="PF23559">
    <property type="entry name" value="WHD_DRP"/>
    <property type="match status" value="1"/>
</dbReference>
<evidence type="ECO:0000256" key="4">
    <source>
        <dbReference type="ARBA" id="ARBA00022821"/>
    </source>
</evidence>
<evidence type="ECO:0000313" key="10">
    <source>
        <dbReference type="EMBL" id="KAK0598550.1"/>
    </source>
</evidence>
<evidence type="ECO:0000259" key="7">
    <source>
        <dbReference type="Pfam" id="PF18052"/>
    </source>
</evidence>
<dbReference type="Gene3D" id="3.80.10.10">
    <property type="entry name" value="Ribonuclease Inhibitor"/>
    <property type="match status" value="4"/>
</dbReference>
<dbReference type="InterPro" id="IPR041118">
    <property type="entry name" value="Rx_N"/>
</dbReference>
<keyword evidence="3" id="KW-0547">Nucleotide-binding</keyword>
<dbReference type="Pfam" id="PF18052">
    <property type="entry name" value="Rx_N"/>
    <property type="match status" value="1"/>
</dbReference>
<dbReference type="Gene3D" id="1.20.5.4130">
    <property type="match status" value="1"/>
</dbReference>
<feature type="domain" description="Disease resistance N-terminal" evidence="7">
    <location>
        <begin position="12"/>
        <end position="105"/>
    </location>
</feature>
<dbReference type="GO" id="GO:0005524">
    <property type="term" value="F:ATP binding"/>
    <property type="evidence" value="ECO:0007669"/>
    <property type="project" value="UniProtKB-KW"/>
</dbReference>
<evidence type="ECO:0000259" key="8">
    <source>
        <dbReference type="Pfam" id="PF23559"/>
    </source>
</evidence>
<dbReference type="FunFam" id="3.40.50.300:FF:001091">
    <property type="entry name" value="Probable disease resistance protein At1g61300"/>
    <property type="match status" value="1"/>
</dbReference>
<reference evidence="10" key="1">
    <citation type="journal article" date="2022" name="Plant J.">
        <title>Strategies of tolerance reflected in two North American maple genomes.</title>
        <authorList>
            <person name="McEvoy S.L."/>
            <person name="Sezen U.U."/>
            <person name="Trouern-Trend A."/>
            <person name="McMahon S.M."/>
            <person name="Schaberg P.G."/>
            <person name="Yang J."/>
            <person name="Wegrzyn J.L."/>
            <person name="Swenson N.G."/>
        </authorList>
    </citation>
    <scope>NUCLEOTIDE SEQUENCE</scope>
    <source>
        <strain evidence="10">NS2018</strain>
    </source>
</reference>
<evidence type="ECO:0000313" key="11">
    <source>
        <dbReference type="Proteomes" id="UP001168877"/>
    </source>
</evidence>